<reference evidence="2 3" key="1">
    <citation type="journal article" date="2020" name="Genomics">
        <title>Complete, high-quality genomes from long-read metagenomic sequencing of two wolf lichen thalli reveals enigmatic genome architecture.</title>
        <authorList>
            <person name="McKenzie S.K."/>
            <person name="Walston R.F."/>
            <person name="Allen J.L."/>
        </authorList>
    </citation>
    <scope>NUCLEOTIDE SEQUENCE [LARGE SCALE GENOMIC DNA]</scope>
    <source>
        <strain evidence="2">WasteWater2</strain>
    </source>
</reference>
<evidence type="ECO:0000256" key="1">
    <source>
        <dbReference type="SAM" id="MobiDB-lite"/>
    </source>
</evidence>
<dbReference type="RefSeq" id="XP_037166318.1">
    <property type="nucleotide sequence ID" value="XM_037306783.1"/>
</dbReference>
<comment type="caution">
    <text evidence="2">The sequence shown here is derived from an EMBL/GenBank/DDBJ whole genome shotgun (WGS) entry which is preliminary data.</text>
</comment>
<accession>A0A8H6FY78</accession>
<proteinExistence type="predicted"/>
<feature type="compositionally biased region" description="Basic residues" evidence="1">
    <location>
        <begin position="190"/>
        <end position="202"/>
    </location>
</feature>
<dbReference type="Proteomes" id="UP000578531">
    <property type="component" value="Unassembled WGS sequence"/>
</dbReference>
<feature type="compositionally biased region" description="Basic residues" evidence="1">
    <location>
        <begin position="162"/>
        <end position="174"/>
    </location>
</feature>
<feature type="compositionally biased region" description="Low complexity" evidence="1">
    <location>
        <begin position="296"/>
        <end position="307"/>
    </location>
</feature>
<evidence type="ECO:0008006" key="4">
    <source>
        <dbReference type="Google" id="ProtNLM"/>
    </source>
</evidence>
<organism evidence="2 3">
    <name type="scientific">Letharia columbiana</name>
    <dbReference type="NCBI Taxonomy" id="112416"/>
    <lineage>
        <taxon>Eukaryota</taxon>
        <taxon>Fungi</taxon>
        <taxon>Dikarya</taxon>
        <taxon>Ascomycota</taxon>
        <taxon>Pezizomycotina</taxon>
        <taxon>Lecanoromycetes</taxon>
        <taxon>OSLEUM clade</taxon>
        <taxon>Lecanoromycetidae</taxon>
        <taxon>Lecanorales</taxon>
        <taxon>Lecanorineae</taxon>
        <taxon>Parmeliaceae</taxon>
        <taxon>Letharia</taxon>
    </lineage>
</organism>
<dbReference type="AlphaFoldDB" id="A0A8H6FY78"/>
<dbReference type="PANTHER" id="PTHR40132">
    <property type="entry name" value="PRE-MRNA-SPLICING FACTOR 38B"/>
    <property type="match status" value="1"/>
</dbReference>
<protein>
    <recommendedName>
        <fullName evidence="4">Pre-mRNA-splicing factor 38B</fullName>
    </recommendedName>
</protein>
<feature type="region of interest" description="Disordered" evidence="1">
    <location>
        <begin position="82"/>
        <end position="323"/>
    </location>
</feature>
<gene>
    <name evidence="2" type="ORF">HO173_004865</name>
</gene>
<feature type="compositionally biased region" description="Basic and acidic residues" evidence="1">
    <location>
        <begin position="175"/>
        <end position="189"/>
    </location>
</feature>
<feature type="compositionally biased region" description="Basic residues" evidence="1">
    <location>
        <begin position="122"/>
        <end position="131"/>
    </location>
</feature>
<sequence>MSGSEPLSDDYVAQLLAKDAKASNAKYSAYGLREHLPRRSTFNAPKPNTRFLKNIIRETNNHNAALRTKEVEESRARLRDFRDSDTRISSPRDSSIRLNSEGHHRSKRRRTNGEDEGERDLRRHLERRHSGRDKGEVYRSNASSHKHLDDRYGSKDDEEERHHKRRHRHHHRTHPRPDDNELYEHDRRSTKNRRRSRSRQRPSPRSDGNNRQRHHRSPRSARDSSSATTDSNGRDSSAWRVIGDQARRSCLANGDANGEKRATSLGSDSDPLDAIIGPPPPPPAPKVQARGRGNFSSSSAMDSHFSSNYDPSVDVHPDPEMDDDWDEALEAIRDRQRWQKLGAERLKSAGFTEAEVKKWETGGEKREEDVKWKGRGEGREWDRGKVVGDDGVETRPEWGRLKGT</sequence>
<dbReference type="EMBL" id="JACCJC010000016">
    <property type="protein sequence ID" value="KAF6236986.1"/>
    <property type="molecule type" value="Genomic_DNA"/>
</dbReference>
<keyword evidence="3" id="KW-1185">Reference proteome</keyword>
<dbReference type="PANTHER" id="PTHR40132:SF1">
    <property type="entry name" value="PRE-MRNA-SPLICING FACTOR 38B"/>
    <property type="match status" value="1"/>
</dbReference>
<evidence type="ECO:0000313" key="3">
    <source>
        <dbReference type="Proteomes" id="UP000578531"/>
    </source>
</evidence>
<dbReference type="GeneID" id="59286529"/>
<feature type="region of interest" description="Disordered" evidence="1">
    <location>
        <begin position="356"/>
        <end position="404"/>
    </location>
</feature>
<evidence type="ECO:0000313" key="2">
    <source>
        <dbReference type="EMBL" id="KAF6236986.1"/>
    </source>
</evidence>
<name>A0A8H6FY78_9LECA</name>
<feature type="compositionally biased region" description="Polar residues" evidence="1">
    <location>
        <begin position="87"/>
        <end position="98"/>
    </location>
</feature>
<dbReference type="OrthoDB" id="2431475at2759"/>
<feature type="compositionally biased region" description="Basic and acidic residues" evidence="1">
    <location>
        <begin position="146"/>
        <end position="155"/>
    </location>
</feature>